<evidence type="ECO:0000313" key="3">
    <source>
        <dbReference type="Proteomes" id="UP001232113"/>
    </source>
</evidence>
<keyword evidence="1" id="KW-0472">Membrane</keyword>
<organism evidence="2 3">
    <name type="scientific">Lactobacillus paragasseri</name>
    <dbReference type="NCBI Taxonomy" id="2107999"/>
    <lineage>
        <taxon>Bacteria</taxon>
        <taxon>Bacillati</taxon>
        <taxon>Bacillota</taxon>
        <taxon>Bacilli</taxon>
        <taxon>Lactobacillales</taxon>
        <taxon>Lactobacillaceae</taxon>
        <taxon>Lactobacillus</taxon>
    </lineage>
</organism>
<accession>A0AAW6XN62</accession>
<reference evidence="2" key="1">
    <citation type="submission" date="2023-05" db="EMBL/GenBank/DDBJ databases">
        <title>Cataloging the Phylogenetic Diversity of Human Bladder Bacteria.</title>
        <authorList>
            <person name="Du J."/>
        </authorList>
    </citation>
    <scope>NUCLEOTIDE SEQUENCE</scope>
    <source>
        <strain evidence="2">UMB6975B</strain>
    </source>
</reference>
<dbReference type="RefSeq" id="WP_144842168.1">
    <property type="nucleotide sequence ID" value="NZ_JASOLY010000015.1"/>
</dbReference>
<dbReference type="Gene3D" id="1.10.10.10">
    <property type="entry name" value="Winged helix-like DNA-binding domain superfamily/Winged helix DNA-binding domain"/>
    <property type="match status" value="1"/>
</dbReference>
<name>A0AAW6XN62_9LACO</name>
<dbReference type="Proteomes" id="UP001232113">
    <property type="component" value="Unassembled WGS sequence"/>
</dbReference>
<dbReference type="EMBL" id="JASOLY010000015">
    <property type="protein sequence ID" value="MDK6868982.1"/>
    <property type="molecule type" value="Genomic_DNA"/>
</dbReference>
<proteinExistence type="predicted"/>
<evidence type="ECO:0000313" key="2">
    <source>
        <dbReference type="EMBL" id="MDK6868982.1"/>
    </source>
</evidence>
<dbReference type="AlphaFoldDB" id="A0AAW6XN62"/>
<feature type="transmembrane region" description="Helical" evidence="1">
    <location>
        <begin position="96"/>
        <end position="114"/>
    </location>
</feature>
<evidence type="ECO:0000256" key="1">
    <source>
        <dbReference type="SAM" id="Phobius"/>
    </source>
</evidence>
<keyword evidence="1" id="KW-1133">Transmembrane helix</keyword>
<protein>
    <submittedName>
        <fullName evidence="2">Uncharacterized protein</fullName>
    </submittedName>
</protein>
<dbReference type="InterPro" id="IPR036388">
    <property type="entry name" value="WH-like_DNA-bd_sf"/>
</dbReference>
<keyword evidence="1" id="KW-0812">Transmembrane</keyword>
<sequence>MAVEVMNKLKFLKSIYDKQNVTPKNSDIYDENNLEVQIVLQLNKEKLVDYNVKLKDNAQDYYMANYQITDKGKQYVDEHSTKKEIIEKSSSVAEKILIGVAIAVVGAIITYFLHLK</sequence>
<gene>
    <name evidence="2" type="ORF">QP354_07860</name>
</gene>
<comment type="caution">
    <text evidence="2">The sequence shown here is derived from an EMBL/GenBank/DDBJ whole genome shotgun (WGS) entry which is preliminary data.</text>
</comment>